<keyword evidence="1" id="KW-0472">Membrane</keyword>
<keyword evidence="1" id="KW-0812">Transmembrane</keyword>
<proteinExistence type="predicted"/>
<protein>
    <submittedName>
        <fullName evidence="2">Unannotated protein</fullName>
    </submittedName>
</protein>
<accession>A0A6J7E312</accession>
<organism evidence="2">
    <name type="scientific">freshwater metagenome</name>
    <dbReference type="NCBI Taxonomy" id="449393"/>
    <lineage>
        <taxon>unclassified sequences</taxon>
        <taxon>metagenomes</taxon>
        <taxon>ecological metagenomes</taxon>
    </lineage>
</organism>
<feature type="transmembrane region" description="Helical" evidence="1">
    <location>
        <begin position="20"/>
        <end position="42"/>
    </location>
</feature>
<evidence type="ECO:0000313" key="2">
    <source>
        <dbReference type="EMBL" id="CAB4877276.1"/>
    </source>
</evidence>
<evidence type="ECO:0000256" key="1">
    <source>
        <dbReference type="SAM" id="Phobius"/>
    </source>
</evidence>
<dbReference type="EMBL" id="CAFBLM010000057">
    <property type="protein sequence ID" value="CAB4877276.1"/>
    <property type="molecule type" value="Genomic_DNA"/>
</dbReference>
<keyword evidence="1" id="KW-1133">Transmembrane helix</keyword>
<sequence>MKSRSREIVQWQGPSKRYDIVKEFVVALTVVAILTLALSALFSSPDEPSLTIKSWANTSSEDFVLAAATELDGSSPSASYGPPYVAIPGSGQKIGPVNLQALAGVRTPVNSANAFVIDPLRAWPNPSSSLTFALGAWVRASPDQQQQWASAYVQALGETKQLKATGAADKFGPVPELTSSLLVMAKSGALDGVVALGSNFYQTNYTHSLLFMGDGTYLEDAAVKQNLGGDQSGMMNETGSYPGQAWLWLYTFWYQIPPFSNEATTIGANADAVVWGIMMLLSLLLLLVPFLPGIRSIPRWIPLYRIIWRQWYRNHPMPGK</sequence>
<gene>
    <name evidence="2" type="ORF">UFOPK3401_01153</name>
</gene>
<dbReference type="AlphaFoldDB" id="A0A6J7E312"/>
<feature type="transmembrane region" description="Helical" evidence="1">
    <location>
        <begin position="272"/>
        <end position="291"/>
    </location>
</feature>
<reference evidence="2" key="1">
    <citation type="submission" date="2020-05" db="EMBL/GenBank/DDBJ databases">
        <authorList>
            <person name="Chiriac C."/>
            <person name="Salcher M."/>
            <person name="Ghai R."/>
            <person name="Kavagutti S V."/>
        </authorList>
    </citation>
    <scope>NUCLEOTIDE SEQUENCE</scope>
</reference>
<name>A0A6J7E312_9ZZZZ</name>